<protein>
    <submittedName>
        <fullName evidence="1">Uncharacterized protein</fullName>
    </submittedName>
</protein>
<gene>
    <name evidence="1" type="ORF">Pmani_036058</name>
</gene>
<reference evidence="1" key="1">
    <citation type="submission" date="2023-11" db="EMBL/GenBank/DDBJ databases">
        <title>Genome assemblies of two species of porcelain crab, Petrolisthes cinctipes and Petrolisthes manimaculis (Anomura: Porcellanidae).</title>
        <authorList>
            <person name="Angst P."/>
        </authorList>
    </citation>
    <scope>NUCLEOTIDE SEQUENCE</scope>
    <source>
        <strain evidence="1">PB745_02</strain>
        <tissue evidence="1">Gill</tissue>
    </source>
</reference>
<organism evidence="1 2">
    <name type="scientific">Petrolisthes manimaculis</name>
    <dbReference type="NCBI Taxonomy" id="1843537"/>
    <lineage>
        <taxon>Eukaryota</taxon>
        <taxon>Metazoa</taxon>
        <taxon>Ecdysozoa</taxon>
        <taxon>Arthropoda</taxon>
        <taxon>Crustacea</taxon>
        <taxon>Multicrustacea</taxon>
        <taxon>Malacostraca</taxon>
        <taxon>Eumalacostraca</taxon>
        <taxon>Eucarida</taxon>
        <taxon>Decapoda</taxon>
        <taxon>Pleocyemata</taxon>
        <taxon>Anomura</taxon>
        <taxon>Galatheoidea</taxon>
        <taxon>Porcellanidae</taxon>
        <taxon>Petrolisthes</taxon>
    </lineage>
</organism>
<evidence type="ECO:0000313" key="2">
    <source>
        <dbReference type="Proteomes" id="UP001292094"/>
    </source>
</evidence>
<accession>A0AAE1NL53</accession>
<comment type="caution">
    <text evidence="1">The sequence shown here is derived from an EMBL/GenBank/DDBJ whole genome shotgun (WGS) entry which is preliminary data.</text>
</comment>
<dbReference type="EMBL" id="JAWZYT010005270">
    <property type="protein sequence ID" value="KAK4291089.1"/>
    <property type="molecule type" value="Genomic_DNA"/>
</dbReference>
<proteinExistence type="predicted"/>
<dbReference type="AlphaFoldDB" id="A0AAE1NL53"/>
<sequence>MYDVALSGQGLAVIHPVSMTTHVNNVTSRVSHMPLIEAARVEAAAAAAAAAGAGQGCRGSRRASVGRDSVPAPAVLQHQPLTLTQTSRLGQVEVNVKNSLAQMVHSAKIENMQYGGGRTSDESSTVSMHSGSLALKATIGTVGTCPPSTSTIIASEENIIFS</sequence>
<keyword evidence="2" id="KW-1185">Reference proteome</keyword>
<name>A0AAE1NL53_9EUCA</name>
<dbReference type="Proteomes" id="UP001292094">
    <property type="component" value="Unassembled WGS sequence"/>
</dbReference>
<evidence type="ECO:0000313" key="1">
    <source>
        <dbReference type="EMBL" id="KAK4291089.1"/>
    </source>
</evidence>